<dbReference type="AlphaFoldDB" id="A0A4Q9GPX6"/>
<protein>
    <recommendedName>
        <fullName evidence="3">Hydroxyurea phosphotransferase</fullName>
    </recommendedName>
</protein>
<gene>
    <name evidence="1" type="ORF">EYE40_04225</name>
</gene>
<dbReference type="Pfam" id="PF04655">
    <property type="entry name" value="APH_6_hur"/>
    <property type="match status" value="1"/>
</dbReference>
<dbReference type="InterPro" id="IPR006748">
    <property type="entry name" value="NH2Glyco/OHUrea_AB-resist_kin"/>
</dbReference>
<proteinExistence type="predicted"/>
<name>A0A4Q9GPX6_9MICO</name>
<evidence type="ECO:0000313" key="1">
    <source>
        <dbReference type="EMBL" id="TBN56665.1"/>
    </source>
</evidence>
<sequence length="295" mass="31092">MGMAAVSFEMGSGASRTDWDATSLELLATTLERWQLTPGQTLTGGVSALVLEVTQANGSPAVLKLGFPHVEAIGEALGLEAFGPELAPRVLRQDAWTWALLLESVMPGTSLLDPELAMDDALAAAAALHTRLTARRAPGGIPTLASAMSHYSRGAVSRLPAQLPALESLGVAELVRAGIAQLGSLAADDVPPVLLHGDFNPNNVLRSGDGWRVIDPKPLVGDPAYDLWPLVAQLPGETLRYRVGRMAELTGLSAERIVAWGLVRTALDVSWALEDGLDAEAQAASLREWSALTQS</sequence>
<evidence type="ECO:0000313" key="2">
    <source>
        <dbReference type="Proteomes" id="UP000294194"/>
    </source>
</evidence>
<accession>A0A4Q9GPX6</accession>
<keyword evidence="2" id="KW-1185">Reference proteome</keyword>
<dbReference type="Gene3D" id="3.90.1200.10">
    <property type="match status" value="1"/>
</dbReference>
<reference evidence="2" key="1">
    <citation type="submission" date="2019-02" db="EMBL/GenBank/DDBJ databases">
        <title>Glaciihabitans arcticus sp. nov., a psychrotolerant bacterium isolated from polar soil.</title>
        <authorList>
            <person name="Dahal R.H."/>
        </authorList>
    </citation>
    <scope>NUCLEOTIDE SEQUENCE [LARGE SCALE GENOMIC DNA]</scope>
    <source>
        <strain evidence="2">RP-3-7</strain>
    </source>
</reference>
<evidence type="ECO:0008006" key="3">
    <source>
        <dbReference type="Google" id="ProtNLM"/>
    </source>
</evidence>
<comment type="caution">
    <text evidence="1">The sequence shown here is derived from an EMBL/GenBank/DDBJ whole genome shotgun (WGS) entry which is preliminary data.</text>
</comment>
<dbReference type="SUPFAM" id="SSF56112">
    <property type="entry name" value="Protein kinase-like (PK-like)"/>
    <property type="match status" value="1"/>
</dbReference>
<dbReference type="EMBL" id="SISG01000001">
    <property type="protein sequence ID" value="TBN56665.1"/>
    <property type="molecule type" value="Genomic_DNA"/>
</dbReference>
<organism evidence="1 2">
    <name type="scientific">Glaciihabitans arcticus</name>
    <dbReference type="NCBI Taxonomy" id="2668039"/>
    <lineage>
        <taxon>Bacteria</taxon>
        <taxon>Bacillati</taxon>
        <taxon>Actinomycetota</taxon>
        <taxon>Actinomycetes</taxon>
        <taxon>Micrococcales</taxon>
        <taxon>Microbacteriaceae</taxon>
        <taxon>Glaciihabitans</taxon>
    </lineage>
</organism>
<dbReference type="Proteomes" id="UP000294194">
    <property type="component" value="Unassembled WGS sequence"/>
</dbReference>
<dbReference type="GO" id="GO:0016773">
    <property type="term" value="F:phosphotransferase activity, alcohol group as acceptor"/>
    <property type="evidence" value="ECO:0007669"/>
    <property type="project" value="InterPro"/>
</dbReference>
<dbReference type="GO" id="GO:0019748">
    <property type="term" value="P:secondary metabolic process"/>
    <property type="evidence" value="ECO:0007669"/>
    <property type="project" value="InterPro"/>
</dbReference>
<dbReference type="InterPro" id="IPR011009">
    <property type="entry name" value="Kinase-like_dom_sf"/>
</dbReference>